<keyword evidence="4 10" id="KW-0064">Aspartyl protease</keyword>
<evidence type="ECO:0000256" key="3">
    <source>
        <dbReference type="ARBA" id="ARBA00022729"/>
    </source>
</evidence>
<comment type="similarity">
    <text evidence="1 10">Belongs to the peptidase A1 family.</text>
</comment>
<evidence type="ECO:0000256" key="8">
    <source>
        <dbReference type="PIRSR" id="PIRSR601461-1"/>
    </source>
</evidence>
<keyword evidence="3 11" id="KW-0732">Signal</keyword>
<dbReference type="FunFam" id="2.40.70.10:FF:000009">
    <property type="entry name" value="Aspartic proteinase A1"/>
    <property type="match status" value="1"/>
</dbReference>
<feature type="chain" id="PRO_5040934724" evidence="11">
    <location>
        <begin position="19"/>
        <end position="419"/>
    </location>
</feature>
<dbReference type="AlphaFoldDB" id="A0A9X6N919"/>
<keyword evidence="5 10" id="KW-0378">Hydrolase</keyword>
<dbReference type="PROSITE" id="PS51767">
    <property type="entry name" value="PEPTIDASE_A1"/>
    <property type="match status" value="1"/>
</dbReference>
<dbReference type="InterPro" id="IPR021109">
    <property type="entry name" value="Peptidase_aspartic_dom_sf"/>
</dbReference>
<evidence type="ECO:0000256" key="1">
    <source>
        <dbReference type="ARBA" id="ARBA00007447"/>
    </source>
</evidence>
<feature type="signal peptide" evidence="11">
    <location>
        <begin position="1"/>
        <end position="18"/>
    </location>
</feature>
<feature type="active site" evidence="8">
    <location>
        <position position="120"/>
    </location>
</feature>
<name>A0A9X6N919_HYPEX</name>
<dbReference type="EMBL" id="MTYJ01000180">
    <property type="protein sequence ID" value="OWA50042.1"/>
    <property type="molecule type" value="Genomic_DNA"/>
</dbReference>
<feature type="active site" evidence="8">
    <location>
        <position position="306"/>
    </location>
</feature>
<organism evidence="13 14">
    <name type="scientific">Hypsibius exemplaris</name>
    <name type="common">Freshwater tardigrade</name>
    <dbReference type="NCBI Taxonomy" id="2072580"/>
    <lineage>
        <taxon>Eukaryota</taxon>
        <taxon>Metazoa</taxon>
        <taxon>Ecdysozoa</taxon>
        <taxon>Tardigrada</taxon>
        <taxon>Eutardigrada</taxon>
        <taxon>Parachela</taxon>
        <taxon>Hypsibioidea</taxon>
        <taxon>Hypsibiidae</taxon>
        <taxon>Hypsibius</taxon>
    </lineage>
</organism>
<comment type="caution">
    <text evidence="13">The sequence shown here is derived from an EMBL/GenBank/DDBJ whole genome shotgun (WGS) entry which is preliminary data.</text>
</comment>
<dbReference type="SUPFAM" id="SSF50630">
    <property type="entry name" value="Acid proteases"/>
    <property type="match status" value="1"/>
</dbReference>
<keyword evidence="2 10" id="KW-0645">Protease</keyword>
<gene>
    <name evidence="13" type="ORF">BV898_14573</name>
</gene>
<keyword evidence="14" id="KW-1185">Reference proteome</keyword>
<accession>A0A9X6N919</accession>
<feature type="domain" description="Peptidase A1" evidence="12">
    <location>
        <begin position="102"/>
        <end position="414"/>
    </location>
</feature>
<dbReference type="FunFam" id="2.40.70.10:FF:000002">
    <property type="entry name" value="Vacuolar aspartic proteinase"/>
    <property type="match status" value="1"/>
</dbReference>
<protein>
    <submittedName>
        <fullName evidence="13">Lysosomal aspartic protease</fullName>
    </submittedName>
</protein>
<evidence type="ECO:0000259" key="12">
    <source>
        <dbReference type="PROSITE" id="PS51767"/>
    </source>
</evidence>
<dbReference type="PRINTS" id="PR00792">
    <property type="entry name" value="PEPSIN"/>
</dbReference>
<evidence type="ECO:0000256" key="11">
    <source>
        <dbReference type="SAM" id="SignalP"/>
    </source>
</evidence>
<evidence type="ECO:0000256" key="10">
    <source>
        <dbReference type="RuleBase" id="RU000454"/>
    </source>
</evidence>
<dbReference type="PROSITE" id="PS00141">
    <property type="entry name" value="ASP_PROTEASE"/>
    <property type="match status" value="2"/>
</dbReference>
<dbReference type="Proteomes" id="UP000192578">
    <property type="component" value="Unassembled WGS sequence"/>
</dbReference>
<dbReference type="InterPro" id="IPR001461">
    <property type="entry name" value="Aspartic_peptidase_A1"/>
</dbReference>
<evidence type="ECO:0000313" key="14">
    <source>
        <dbReference type="Proteomes" id="UP000192578"/>
    </source>
</evidence>
<dbReference type="GO" id="GO:0006508">
    <property type="term" value="P:proteolysis"/>
    <property type="evidence" value="ECO:0007669"/>
    <property type="project" value="UniProtKB-KW"/>
</dbReference>
<evidence type="ECO:0000256" key="6">
    <source>
        <dbReference type="ARBA" id="ARBA00023157"/>
    </source>
</evidence>
<dbReference type="OrthoDB" id="771136at2759"/>
<evidence type="ECO:0000256" key="9">
    <source>
        <dbReference type="PIRSR" id="PIRSR601461-2"/>
    </source>
</evidence>
<dbReference type="GO" id="GO:0004190">
    <property type="term" value="F:aspartic-type endopeptidase activity"/>
    <property type="evidence" value="ECO:0007669"/>
    <property type="project" value="UniProtKB-KW"/>
</dbReference>
<dbReference type="InterPro" id="IPR033121">
    <property type="entry name" value="PEPTIDASE_A1"/>
</dbReference>
<feature type="disulfide bond" evidence="9">
    <location>
        <begin position="133"/>
        <end position="138"/>
    </location>
</feature>
<keyword evidence="6 9" id="KW-1015">Disulfide bond</keyword>
<evidence type="ECO:0000256" key="4">
    <source>
        <dbReference type="ARBA" id="ARBA00022750"/>
    </source>
</evidence>
<evidence type="ECO:0000313" key="13">
    <source>
        <dbReference type="EMBL" id="OWA50042.1"/>
    </source>
</evidence>
<keyword evidence="7" id="KW-0325">Glycoprotein</keyword>
<reference evidence="14" key="1">
    <citation type="submission" date="2017-01" db="EMBL/GenBank/DDBJ databases">
        <title>Comparative genomics of anhydrobiosis in the tardigrade Hypsibius dujardini.</title>
        <authorList>
            <person name="Yoshida Y."/>
            <person name="Koutsovoulos G."/>
            <person name="Laetsch D."/>
            <person name="Stevens L."/>
            <person name="Kumar S."/>
            <person name="Horikawa D."/>
            <person name="Ishino K."/>
            <person name="Komine S."/>
            <person name="Tomita M."/>
            <person name="Blaxter M."/>
            <person name="Arakawa K."/>
        </authorList>
    </citation>
    <scope>NUCLEOTIDE SEQUENCE [LARGE SCALE GENOMIC DNA]</scope>
    <source>
        <strain evidence="14">Z151</strain>
    </source>
</reference>
<dbReference type="Gene3D" id="2.40.70.10">
    <property type="entry name" value="Acid Proteases"/>
    <property type="match status" value="2"/>
</dbReference>
<dbReference type="Pfam" id="PF00026">
    <property type="entry name" value="Asp"/>
    <property type="match status" value="1"/>
</dbReference>
<evidence type="ECO:0000256" key="2">
    <source>
        <dbReference type="ARBA" id="ARBA00022670"/>
    </source>
</evidence>
<sequence>MRAVSIAVLFCLVAVAVGSVRHVRHARNSRNNGFSASGSALPRMSLQKGPSVRSALYSTRHSMSVFAEAQAKALDEIRAARRSHSVSDPQPEPLSNYADAQYYGAITLGTPPQNFTVIFDTGSSNLWVPSKKCSDIACLLHDEYDSSASSTYVKNGTAFKIQYGSGAVAGFLSVDSLGVAGITVKSQTFAEVTTEPILPFAFAKFDGILGMAYPEYSVDGVEPVFNNMIDQKLVPQPVFSFYLSRNANASVGGELIFGGSDPNYYVPPFTYVPVDKKGYWQFKMDGINIAGQNSSYCAGGCEAAADTGTSLIAGPTAEIQKLAAQVGATASTGGEYTVDCSKIASLPDIALVIGGTPFVLKGNDYVLQSSGTCIFGFLGIDIPAPFGPIWIVGDVFIGRYYTEFDYGMNRIGFAPTKNA</sequence>
<dbReference type="PANTHER" id="PTHR47966:SF51">
    <property type="entry name" value="BETA-SITE APP-CLEAVING ENZYME, ISOFORM A-RELATED"/>
    <property type="match status" value="1"/>
</dbReference>
<dbReference type="PANTHER" id="PTHR47966">
    <property type="entry name" value="BETA-SITE APP-CLEAVING ENZYME, ISOFORM A-RELATED"/>
    <property type="match status" value="1"/>
</dbReference>
<evidence type="ECO:0000256" key="5">
    <source>
        <dbReference type="ARBA" id="ARBA00022801"/>
    </source>
</evidence>
<proteinExistence type="inferred from homology"/>
<evidence type="ECO:0000256" key="7">
    <source>
        <dbReference type="ARBA" id="ARBA00023180"/>
    </source>
</evidence>
<dbReference type="InterPro" id="IPR001969">
    <property type="entry name" value="Aspartic_peptidase_AS"/>
</dbReference>